<protein>
    <submittedName>
        <fullName evidence="1">Uncharacterized protein</fullName>
    </submittedName>
</protein>
<gene>
    <name evidence="1" type="ORF">Q7A36_18640</name>
</gene>
<keyword evidence="2" id="KW-1185">Reference proteome</keyword>
<evidence type="ECO:0000313" key="1">
    <source>
        <dbReference type="EMBL" id="MDO9710380.1"/>
    </source>
</evidence>
<reference evidence="1 2" key="1">
    <citation type="submission" date="2023-08" db="EMBL/GenBank/DDBJ databases">
        <title>The draft genome sequence of Paracraurococcus sp. LOR1-02.</title>
        <authorList>
            <person name="Kingkaew E."/>
            <person name="Tanasupawat S."/>
        </authorList>
    </citation>
    <scope>NUCLEOTIDE SEQUENCE [LARGE SCALE GENOMIC DNA]</scope>
    <source>
        <strain evidence="1 2">LOR1-02</strain>
    </source>
</reference>
<accession>A0ABT9E2I7</accession>
<evidence type="ECO:0000313" key="2">
    <source>
        <dbReference type="Proteomes" id="UP001243009"/>
    </source>
</evidence>
<dbReference type="Proteomes" id="UP001243009">
    <property type="component" value="Unassembled WGS sequence"/>
</dbReference>
<dbReference type="EMBL" id="JAUTWS010000017">
    <property type="protein sequence ID" value="MDO9710380.1"/>
    <property type="molecule type" value="Genomic_DNA"/>
</dbReference>
<organism evidence="1 2">
    <name type="scientific">Paracraurococcus lichenis</name>
    <dbReference type="NCBI Taxonomy" id="3064888"/>
    <lineage>
        <taxon>Bacteria</taxon>
        <taxon>Pseudomonadati</taxon>
        <taxon>Pseudomonadota</taxon>
        <taxon>Alphaproteobacteria</taxon>
        <taxon>Acetobacterales</taxon>
        <taxon>Roseomonadaceae</taxon>
        <taxon>Paracraurococcus</taxon>
    </lineage>
</organism>
<comment type="caution">
    <text evidence="1">The sequence shown here is derived from an EMBL/GenBank/DDBJ whole genome shotgun (WGS) entry which is preliminary data.</text>
</comment>
<name>A0ABT9E2I7_9PROT</name>
<proteinExistence type="predicted"/>
<dbReference type="RefSeq" id="WP_305105243.1">
    <property type="nucleotide sequence ID" value="NZ_JAUTWS010000017.1"/>
</dbReference>
<sequence>MSDVIAPLVRDLVTWVAAEPRPYREVIEAWRTSCPRLTVWEDAVDGGFVELRPGGPEGLQVGATARGLALIGRH</sequence>